<protein>
    <recommendedName>
        <fullName evidence="3">Peptidase S9 prolyl oligopeptidase catalytic domain-containing protein</fullName>
    </recommendedName>
</protein>
<accession>A4CEB7</accession>
<dbReference type="HOGENOM" id="CLU_008615_3_1_6"/>
<dbReference type="MEROPS" id="S09.A77"/>
<dbReference type="SUPFAM" id="SSF53474">
    <property type="entry name" value="alpha/beta-Hydrolases"/>
    <property type="match status" value="1"/>
</dbReference>
<evidence type="ECO:0000256" key="1">
    <source>
        <dbReference type="ARBA" id="ARBA00022801"/>
    </source>
</evidence>
<comment type="caution">
    <text evidence="4">The sequence shown here is derived from an EMBL/GenBank/DDBJ whole genome shotgun (WGS) entry which is preliminary data.</text>
</comment>
<reference evidence="4 5" key="1">
    <citation type="submission" date="2006-02" db="EMBL/GenBank/DDBJ databases">
        <authorList>
            <person name="Moran M.A."/>
            <person name="Kjelleberg S."/>
            <person name="Egan S."/>
            <person name="Saunders N."/>
            <person name="Thomas T."/>
            <person name="Ferriera S."/>
            <person name="Johnson J."/>
            <person name="Kravitz S."/>
            <person name="Halpern A."/>
            <person name="Remington K."/>
            <person name="Beeson K."/>
            <person name="Tran B."/>
            <person name="Rogers Y.-H."/>
            <person name="Friedman R."/>
            <person name="Venter J.C."/>
        </authorList>
    </citation>
    <scope>NUCLEOTIDE SEQUENCE [LARGE SCALE GENOMIC DNA]</scope>
    <source>
        <strain evidence="4 5">D2</strain>
    </source>
</reference>
<evidence type="ECO:0000313" key="4">
    <source>
        <dbReference type="EMBL" id="EAR26929.1"/>
    </source>
</evidence>
<evidence type="ECO:0000313" key="5">
    <source>
        <dbReference type="Proteomes" id="UP000006201"/>
    </source>
</evidence>
<evidence type="ECO:0000259" key="3">
    <source>
        <dbReference type="Pfam" id="PF00326"/>
    </source>
</evidence>
<dbReference type="Gene3D" id="3.40.50.1820">
    <property type="entry name" value="alpha/beta hydrolase"/>
    <property type="match status" value="1"/>
</dbReference>
<dbReference type="PANTHER" id="PTHR42776">
    <property type="entry name" value="SERINE PEPTIDASE S9 FAMILY MEMBER"/>
    <property type="match status" value="1"/>
</dbReference>
<keyword evidence="2" id="KW-0732">Signal</keyword>
<dbReference type="Proteomes" id="UP000006201">
    <property type="component" value="Unassembled WGS sequence"/>
</dbReference>
<dbReference type="EMBL" id="AAOH01000008">
    <property type="protein sequence ID" value="EAR26929.1"/>
    <property type="molecule type" value="Genomic_DNA"/>
</dbReference>
<dbReference type="AlphaFoldDB" id="A4CEB7"/>
<evidence type="ECO:0000256" key="2">
    <source>
        <dbReference type="SAM" id="SignalP"/>
    </source>
</evidence>
<name>A4CEB7_9GAMM</name>
<dbReference type="InterPro" id="IPR001375">
    <property type="entry name" value="Peptidase_S9_cat"/>
</dbReference>
<dbReference type="InterPro" id="IPR029058">
    <property type="entry name" value="AB_hydrolase_fold"/>
</dbReference>
<dbReference type="eggNOG" id="COG1506">
    <property type="taxonomic scope" value="Bacteria"/>
</dbReference>
<dbReference type="GO" id="GO:0004252">
    <property type="term" value="F:serine-type endopeptidase activity"/>
    <property type="evidence" value="ECO:0007669"/>
    <property type="project" value="TreeGrafter"/>
</dbReference>
<feature type="domain" description="Peptidase S9 prolyl oligopeptidase catalytic" evidence="3">
    <location>
        <begin position="432"/>
        <end position="641"/>
    </location>
</feature>
<keyword evidence="5" id="KW-1185">Reference proteome</keyword>
<dbReference type="STRING" id="87626.PTD2_10123"/>
<feature type="chain" id="PRO_5002666027" description="Peptidase S9 prolyl oligopeptidase catalytic domain-containing protein" evidence="2">
    <location>
        <begin position="18"/>
        <end position="642"/>
    </location>
</feature>
<proteinExistence type="predicted"/>
<keyword evidence="1" id="KW-0378">Hydrolase</keyword>
<sequence>MNVVLILCTLTSPLSLAVEFKNLFNAMQYNDVQISPSGDYISMRINHQGKQALAITDRKTLKFVGLISLEGNSEVGPYIWANDERLVIEVVQKAAWLEYTESYGELLAVDYDGKNSNLIYGYRSGEDQTGTRLARKQQDFGWATIVDTLPDDKRHILILSTAMSDKEDRLGELRKINIYRGNQKDLGRAPAPNVKIVTDQEGEPKLAIGLSQENEKIVYFNVDGQWQKVNNSLFGSAFYPLTITNDNSGFYALDNLNQDLTGLFKYSFADGSYKAVFTDKKVDVSSVNLTHDGKNIYALRLDDGFPVYILLNKNIPEAKAFKDILATFTGNAVSVESQTKDGVLSIVKVSSDINPGEYYIYNKKKNELKGLFPNSLNIAKDQLAFTEPVNFKSGDFTVAGYFTKAKQQAQSKTIAPLVLLVHGGPHGVRDTWGFDPEVQFLALNGYSVLQVNYRGSSGYGQQFLSAGYKNWGSLIQTDLKNAVDWAVQQGLANANKVCIMGASFGAYSAVQSTVLYPDTYQCAIANAGIYDLALLYTKGDLQKRSNTYDYLSKVIGTDENILKQNSPVYAVDKIKVPLFLAHGERDERAPVEHINKLKEALNLHKKAYTSFLIEKEGHGFWNLDNQMSYLNEVKTFLDKNLL</sequence>
<gene>
    <name evidence="4" type="ORF">PTD2_10123</name>
</gene>
<dbReference type="Pfam" id="PF00326">
    <property type="entry name" value="Peptidase_S9"/>
    <property type="match status" value="1"/>
</dbReference>
<dbReference type="PANTHER" id="PTHR42776:SF27">
    <property type="entry name" value="DIPEPTIDYL PEPTIDASE FAMILY MEMBER 6"/>
    <property type="match status" value="1"/>
</dbReference>
<dbReference type="SUPFAM" id="SSF82171">
    <property type="entry name" value="DPP6 N-terminal domain-like"/>
    <property type="match status" value="1"/>
</dbReference>
<feature type="signal peptide" evidence="2">
    <location>
        <begin position="1"/>
        <end position="17"/>
    </location>
</feature>
<dbReference type="GO" id="GO:0006508">
    <property type="term" value="P:proteolysis"/>
    <property type="evidence" value="ECO:0007669"/>
    <property type="project" value="InterPro"/>
</dbReference>
<organism evidence="4 5">
    <name type="scientific">Pseudoalteromonas tunicata D2</name>
    <dbReference type="NCBI Taxonomy" id="87626"/>
    <lineage>
        <taxon>Bacteria</taxon>
        <taxon>Pseudomonadati</taxon>
        <taxon>Pseudomonadota</taxon>
        <taxon>Gammaproteobacteria</taxon>
        <taxon>Alteromonadales</taxon>
        <taxon>Pseudoalteromonadaceae</taxon>
        <taxon>Pseudoalteromonas</taxon>
    </lineage>
</organism>